<accession>A0AAV8AI79</accession>
<keyword evidence="4" id="KW-0472">Membrane</keyword>
<comment type="subcellular location">
    <subcellularLocation>
        <location evidence="1">Endomembrane system</location>
    </subcellularLocation>
</comment>
<protein>
    <submittedName>
        <fullName evidence="5">Rab2a member ras oncogene family</fullName>
    </submittedName>
</protein>
<dbReference type="InterPro" id="IPR005225">
    <property type="entry name" value="Small_GTP-bd"/>
</dbReference>
<dbReference type="InterPro" id="IPR027417">
    <property type="entry name" value="P-loop_NTPase"/>
</dbReference>
<sequence length="212" mass="23904">MSSNKCYKMILVGNSGVGKSCILLRYLHDEFQSDYEVTIGAEFGSKSIEIKNETLKLQIWDTAGQESFRSMTSAYFRHAVGVLVVYDITRRATFDNLISWIEDAKLNAPENCQLTLVGNKTDLVKSREITYEEGEKFAKEHGLLFFETSACSSENIDLVFKETAKLINSKVKNGSIKREEIIQFSVDPEQKSDNELTINIRNQGRNSSTGCC</sequence>
<dbReference type="AlphaFoldDB" id="A0AAV8AI79"/>
<dbReference type="EMBL" id="JANTQA010000008">
    <property type="protein sequence ID" value="KAJ3452640.1"/>
    <property type="molecule type" value="Genomic_DNA"/>
</dbReference>
<dbReference type="PANTHER" id="PTHR47979">
    <property type="entry name" value="DRAB11-RELATED"/>
    <property type="match status" value="1"/>
</dbReference>
<comment type="similarity">
    <text evidence="2">Belongs to the small GTPase superfamily. Rab family.</text>
</comment>
<evidence type="ECO:0000313" key="6">
    <source>
        <dbReference type="Proteomes" id="UP001146793"/>
    </source>
</evidence>
<gene>
    <name evidence="5" type="ORF">M0812_04414</name>
</gene>
<evidence type="ECO:0000313" key="5">
    <source>
        <dbReference type="EMBL" id="KAJ3452640.1"/>
    </source>
</evidence>
<reference evidence="5" key="1">
    <citation type="submission" date="2022-08" db="EMBL/GenBank/DDBJ databases">
        <title>Novel sulphate-reducing endosymbionts in the free-living metamonad Anaeramoeba.</title>
        <authorList>
            <person name="Jerlstrom-Hultqvist J."/>
            <person name="Cepicka I."/>
            <person name="Gallot-Lavallee L."/>
            <person name="Salas-Leiva D."/>
            <person name="Curtis B.A."/>
            <person name="Zahonova K."/>
            <person name="Pipaliya S."/>
            <person name="Dacks J."/>
            <person name="Roger A.J."/>
        </authorList>
    </citation>
    <scope>NUCLEOTIDE SEQUENCE</scope>
    <source>
        <strain evidence="5">Busselton2</strain>
    </source>
</reference>
<dbReference type="GO" id="GO:0005525">
    <property type="term" value="F:GTP binding"/>
    <property type="evidence" value="ECO:0007669"/>
    <property type="project" value="InterPro"/>
</dbReference>
<dbReference type="SMART" id="SM00174">
    <property type="entry name" value="RHO"/>
    <property type="match status" value="1"/>
</dbReference>
<dbReference type="SMART" id="SM00176">
    <property type="entry name" value="RAN"/>
    <property type="match status" value="1"/>
</dbReference>
<dbReference type="SMART" id="SM00173">
    <property type="entry name" value="RAS"/>
    <property type="match status" value="1"/>
</dbReference>
<dbReference type="PROSITE" id="PS51420">
    <property type="entry name" value="RHO"/>
    <property type="match status" value="1"/>
</dbReference>
<dbReference type="FunFam" id="3.40.50.300:FF:000586">
    <property type="entry name" value="Rab family GTPase"/>
    <property type="match status" value="1"/>
</dbReference>
<dbReference type="SMART" id="SM00175">
    <property type="entry name" value="RAB"/>
    <property type="match status" value="1"/>
</dbReference>
<dbReference type="PROSITE" id="PS51419">
    <property type="entry name" value="RAB"/>
    <property type="match status" value="1"/>
</dbReference>
<dbReference type="InterPro" id="IPR001806">
    <property type="entry name" value="Small_GTPase"/>
</dbReference>
<name>A0AAV8AI79_9EUKA</name>
<keyword evidence="3" id="KW-0547">Nucleotide-binding</keyword>
<dbReference type="Gene3D" id="3.40.50.300">
    <property type="entry name" value="P-loop containing nucleotide triphosphate hydrolases"/>
    <property type="match status" value="1"/>
</dbReference>
<evidence type="ECO:0000256" key="1">
    <source>
        <dbReference type="ARBA" id="ARBA00004308"/>
    </source>
</evidence>
<dbReference type="Proteomes" id="UP001146793">
    <property type="component" value="Unassembled WGS sequence"/>
</dbReference>
<dbReference type="NCBIfam" id="TIGR00231">
    <property type="entry name" value="small_GTP"/>
    <property type="match status" value="1"/>
</dbReference>
<organism evidence="5 6">
    <name type="scientific">Anaeramoeba flamelloides</name>
    <dbReference type="NCBI Taxonomy" id="1746091"/>
    <lineage>
        <taxon>Eukaryota</taxon>
        <taxon>Metamonada</taxon>
        <taxon>Anaeramoebidae</taxon>
        <taxon>Anaeramoeba</taxon>
    </lineage>
</organism>
<dbReference type="InterPro" id="IPR050209">
    <property type="entry name" value="Rab_GTPases_membrane_traffic"/>
</dbReference>
<evidence type="ECO:0000256" key="3">
    <source>
        <dbReference type="ARBA" id="ARBA00022741"/>
    </source>
</evidence>
<proteinExistence type="inferred from homology"/>
<dbReference type="GO" id="GO:0003924">
    <property type="term" value="F:GTPase activity"/>
    <property type="evidence" value="ECO:0007669"/>
    <property type="project" value="InterPro"/>
</dbReference>
<dbReference type="GO" id="GO:0012505">
    <property type="term" value="C:endomembrane system"/>
    <property type="evidence" value="ECO:0007669"/>
    <property type="project" value="UniProtKB-SubCell"/>
</dbReference>
<dbReference type="CDD" id="cd00154">
    <property type="entry name" value="Rab"/>
    <property type="match status" value="1"/>
</dbReference>
<dbReference type="Pfam" id="PF00071">
    <property type="entry name" value="Ras"/>
    <property type="match status" value="1"/>
</dbReference>
<comment type="caution">
    <text evidence="5">The sequence shown here is derived from an EMBL/GenBank/DDBJ whole genome shotgun (WGS) entry which is preliminary data.</text>
</comment>
<evidence type="ECO:0000256" key="4">
    <source>
        <dbReference type="ARBA" id="ARBA00023136"/>
    </source>
</evidence>
<dbReference type="PRINTS" id="PR00449">
    <property type="entry name" value="RASTRNSFRMNG"/>
</dbReference>
<dbReference type="PROSITE" id="PS51421">
    <property type="entry name" value="RAS"/>
    <property type="match status" value="1"/>
</dbReference>
<dbReference type="SUPFAM" id="SSF52540">
    <property type="entry name" value="P-loop containing nucleoside triphosphate hydrolases"/>
    <property type="match status" value="1"/>
</dbReference>
<evidence type="ECO:0000256" key="2">
    <source>
        <dbReference type="ARBA" id="ARBA00006270"/>
    </source>
</evidence>